<gene>
    <name evidence="15" type="ORF">TCEB3V08_LOCUS1571</name>
</gene>
<dbReference type="Pfam" id="PF01433">
    <property type="entry name" value="Peptidase_M1"/>
    <property type="match status" value="1"/>
</dbReference>
<evidence type="ECO:0000256" key="7">
    <source>
        <dbReference type="ARBA" id="ARBA00022833"/>
    </source>
</evidence>
<evidence type="ECO:0000256" key="6">
    <source>
        <dbReference type="ARBA" id="ARBA00022801"/>
    </source>
</evidence>
<keyword evidence="7 10" id="KW-0862">Zinc</keyword>
<evidence type="ECO:0000256" key="11">
    <source>
        <dbReference type="SAM" id="SignalP"/>
    </source>
</evidence>
<organism evidence="15">
    <name type="scientific">Timema cristinae</name>
    <name type="common">Walking stick</name>
    <dbReference type="NCBI Taxonomy" id="61476"/>
    <lineage>
        <taxon>Eukaryota</taxon>
        <taxon>Metazoa</taxon>
        <taxon>Ecdysozoa</taxon>
        <taxon>Arthropoda</taxon>
        <taxon>Hexapoda</taxon>
        <taxon>Insecta</taxon>
        <taxon>Pterygota</taxon>
        <taxon>Neoptera</taxon>
        <taxon>Polyneoptera</taxon>
        <taxon>Phasmatodea</taxon>
        <taxon>Timematodea</taxon>
        <taxon>Timematoidea</taxon>
        <taxon>Timematidae</taxon>
        <taxon>Timema</taxon>
    </lineage>
</organism>
<dbReference type="InterPro" id="IPR024571">
    <property type="entry name" value="ERAP1-like_C_dom"/>
</dbReference>
<dbReference type="GO" id="GO:0008237">
    <property type="term" value="F:metallopeptidase activity"/>
    <property type="evidence" value="ECO:0007669"/>
    <property type="project" value="UniProtKB-KW"/>
</dbReference>
<accession>A0A7R9CBW6</accession>
<feature type="chain" id="PRO_5030967986" description="Aminopeptidase" evidence="11">
    <location>
        <begin position="19"/>
        <end position="964"/>
    </location>
</feature>
<evidence type="ECO:0000256" key="1">
    <source>
        <dbReference type="ARBA" id="ARBA00004609"/>
    </source>
</evidence>
<dbReference type="Gene3D" id="2.60.40.1910">
    <property type="match status" value="1"/>
</dbReference>
<dbReference type="InterPro" id="IPR034016">
    <property type="entry name" value="M1_APN-typ"/>
</dbReference>
<protein>
    <recommendedName>
        <fullName evidence="10">Aminopeptidase</fullName>
        <ecNumber evidence="10">3.4.11.-</ecNumber>
    </recommendedName>
</protein>
<sequence>MLKLLGAILLLSAALVTSNPTKIARRSIDLKDALSHMNDFYLPRAVIPNSYRLKLIPNVDEGQFKGHVWINVTCMEATDTIVLHAHEDLNISQSTISVKQISADGEARVSEAVMKIKNTSPSIRELSVSGTKKDIAKQWYIIMLAESLKKNTMYEVQLNFLGQLNDERNEGFFRGYYVDSKTQQKKWYAGTQMRSTSARRVFPSFDEPALKATFDISVGAKRKYHVWSNMPIKDTEEMPEDSAWLWHHFQTTPVMSTFSAGVFVSDFHYATFTGDSFQEGYLRVSARPEFLGQLEAAEKVLSESLTFMQNILDVPYPLMKLDLVAIPDNQTYFPDDLWGLLIYKESDLTSEASLWYIARDVAAQWIGHLTTTYWWSDSLINVAITEYLAKEFVKQKLDAYSPADHALLYAFSKPEPYSNKAVQRESSDVSRVCWLLKMLNFTLSDETFKRGMHRFLDDRKYKTFHYEDLWDSLTIQGRNDETLPEDIRVSDIAKSWISKERFPFITVTRDYEKNTAQVKQQIFLRERPHDISGMDMVWYIPLMYITPDNLNSSVPRPKAWMKNQKEVTVQNLPDQDQFVIFNPEETEDCSKKYAPFFNPSHPKTGMFLVNYDEKNWELITQYFKDSLQGKKPNVPAATRGKVLHDAWNLAFGGELSFATALNVSEFLKYETDDCAWDYMFTMLDHVGRYMDGTSVGKKFKVEDFMIQLMNEATINLDKSKPSEALLITKLQYRSESINPPIYNEQEHALYKEWTETQDPHKICDYTSGPPKGMAPICQAFKQGTMEEYEVGLQHTINMMKKVPGGECQLVMKNLMGCPRQPEKIERLLNAIFIEGNPAFTDRSIEIAIIQSTGNHVGWLTLFRFLENNWDIVKSRLENKPDLWTAIVWDSVIRLITHEDYDMALGLYTAHKGQFGVAEPTIEKALKKIKAESEWTEVALPIMEQWLDKHLGYHEKSDETTEKQQ</sequence>
<dbReference type="Pfam" id="PF11838">
    <property type="entry name" value="ERAP1_C"/>
    <property type="match status" value="1"/>
</dbReference>
<comment type="similarity">
    <text evidence="2 10">Belongs to the peptidase M1 family.</text>
</comment>
<dbReference type="InterPro" id="IPR027268">
    <property type="entry name" value="Peptidase_M4/M1_CTD_sf"/>
</dbReference>
<dbReference type="EC" id="3.4.11.-" evidence="10"/>
<dbReference type="AlphaFoldDB" id="A0A7R9CBW6"/>
<evidence type="ECO:0000256" key="8">
    <source>
        <dbReference type="ARBA" id="ARBA00023049"/>
    </source>
</evidence>
<evidence type="ECO:0000313" key="15">
    <source>
        <dbReference type="EMBL" id="CAD7393602.1"/>
    </source>
</evidence>
<keyword evidence="8 10" id="KW-0482">Metalloprotease</keyword>
<dbReference type="InterPro" id="IPR045357">
    <property type="entry name" value="Aminopeptidase_N-like_N"/>
</dbReference>
<dbReference type="GO" id="GO:0006508">
    <property type="term" value="P:proteolysis"/>
    <property type="evidence" value="ECO:0007669"/>
    <property type="project" value="UniProtKB-KW"/>
</dbReference>
<name>A0A7R9CBW6_TIMCR</name>
<keyword evidence="6 10" id="KW-0378">Hydrolase</keyword>
<keyword evidence="3" id="KW-0325">Glycoprotein</keyword>
<dbReference type="InterPro" id="IPR050344">
    <property type="entry name" value="Peptidase_M1_aminopeptidases"/>
</dbReference>
<dbReference type="GO" id="GO:0005737">
    <property type="term" value="C:cytoplasm"/>
    <property type="evidence" value="ECO:0007669"/>
    <property type="project" value="TreeGrafter"/>
</dbReference>
<dbReference type="PRINTS" id="PR00756">
    <property type="entry name" value="ALADIPTASE"/>
</dbReference>
<dbReference type="Pfam" id="PF17900">
    <property type="entry name" value="Peptidase_M1_N"/>
    <property type="match status" value="1"/>
</dbReference>
<dbReference type="PANTHER" id="PTHR11533:SF18">
    <property type="entry name" value="FI02158P"/>
    <property type="match status" value="1"/>
</dbReference>
<dbReference type="GO" id="GO:0004177">
    <property type="term" value="F:aminopeptidase activity"/>
    <property type="evidence" value="ECO:0007669"/>
    <property type="project" value="UniProtKB-KW"/>
</dbReference>
<feature type="domain" description="Peptidase M1 membrane alanine aminopeptidase" evidence="12">
    <location>
        <begin position="301"/>
        <end position="476"/>
    </location>
</feature>
<comment type="subcellular location">
    <subcellularLocation>
        <location evidence="1">Cell membrane</location>
        <topology evidence="1">Lipid-anchor</topology>
        <topology evidence="1">GPI-anchor</topology>
    </subcellularLocation>
</comment>
<evidence type="ECO:0000256" key="10">
    <source>
        <dbReference type="RuleBase" id="RU364040"/>
    </source>
</evidence>
<dbReference type="PANTHER" id="PTHR11533">
    <property type="entry name" value="PROTEASE M1 ZINC METALLOPROTEASE"/>
    <property type="match status" value="1"/>
</dbReference>
<feature type="signal peptide" evidence="11">
    <location>
        <begin position="1"/>
        <end position="18"/>
    </location>
</feature>
<dbReference type="SUPFAM" id="SSF63737">
    <property type="entry name" value="Leukotriene A4 hydrolase N-terminal domain"/>
    <property type="match status" value="1"/>
</dbReference>
<dbReference type="Gene3D" id="1.25.50.20">
    <property type="match status" value="1"/>
</dbReference>
<keyword evidence="10" id="KW-0031">Aminopeptidase</keyword>
<dbReference type="InterPro" id="IPR042097">
    <property type="entry name" value="Aminopeptidase_N-like_N_sf"/>
</dbReference>
<reference evidence="15" key="1">
    <citation type="submission" date="2020-11" db="EMBL/GenBank/DDBJ databases">
        <authorList>
            <person name="Tran Van P."/>
        </authorList>
    </citation>
    <scope>NUCLEOTIDE SEQUENCE</scope>
</reference>
<dbReference type="CDD" id="cd09601">
    <property type="entry name" value="M1_APN-Q_like"/>
    <property type="match status" value="1"/>
</dbReference>
<evidence type="ECO:0000256" key="3">
    <source>
        <dbReference type="ARBA" id="ARBA00022622"/>
    </source>
</evidence>
<evidence type="ECO:0000256" key="4">
    <source>
        <dbReference type="ARBA" id="ARBA00022670"/>
    </source>
</evidence>
<evidence type="ECO:0000259" key="13">
    <source>
        <dbReference type="Pfam" id="PF11838"/>
    </source>
</evidence>
<evidence type="ECO:0000259" key="12">
    <source>
        <dbReference type="Pfam" id="PF01433"/>
    </source>
</evidence>
<keyword evidence="11" id="KW-0732">Signal</keyword>
<dbReference type="GO" id="GO:0005615">
    <property type="term" value="C:extracellular space"/>
    <property type="evidence" value="ECO:0007669"/>
    <property type="project" value="TreeGrafter"/>
</dbReference>
<evidence type="ECO:0000256" key="5">
    <source>
        <dbReference type="ARBA" id="ARBA00022723"/>
    </source>
</evidence>
<feature type="domain" description="Aminopeptidase N-like N-terminal" evidence="14">
    <location>
        <begin position="48"/>
        <end position="258"/>
    </location>
</feature>
<dbReference type="SUPFAM" id="SSF55486">
    <property type="entry name" value="Metalloproteases ('zincins'), catalytic domain"/>
    <property type="match status" value="1"/>
</dbReference>
<evidence type="ECO:0000256" key="9">
    <source>
        <dbReference type="ARBA" id="ARBA00023288"/>
    </source>
</evidence>
<evidence type="ECO:0000259" key="14">
    <source>
        <dbReference type="Pfam" id="PF17900"/>
    </source>
</evidence>
<keyword evidence="3" id="KW-0472">Membrane</keyword>
<dbReference type="Gene3D" id="2.60.40.1730">
    <property type="entry name" value="tricorn interacting facor f3 domain"/>
    <property type="match status" value="1"/>
</dbReference>
<dbReference type="InterPro" id="IPR001930">
    <property type="entry name" value="Peptidase_M1"/>
</dbReference>
<keyword evidence="4 10" id="KW-0645">Protease</keyword>
<dbReference type="EMBL" id="OC316757">
    <property type="protein sequence ID" value="CAD7393602.1"/>
    <property type="molecule type" value="Genomic_DNA"/>
</dbReference>
<dbReference type="GO" id="GO:0008270">
    <property type="term" value="F:zinc ion binding"/>
    <property type="evidence" value="ECO:0007669"/>
    <property type="project" value="UniProtKB-UniRule"/>
</dbReference>
<keyword evidence="9" id="KW-0449">Lipoprotein</keyword>
<keyword evidence="3" id="KW-0336">GPI-anchor</keyword>
<dbReference type="Gene3D" id="1.10.390.10">
    <property type="entry name" value="Neutral Protease Domain 2"/>
    <property type="match status" value="1"/>
</dbReference>
<dbReference type="GO" id="GO:0098552">
    <property type="term" value="C:side of membrane"/>
    <property type="evidence" value="ECO:0007669"/>
    <property type="project" value="UniProtKB-KW"/>
</dbReference>
<dbReference type="InterPro" id="IPR014782">
    <property type="entry name" value="Peptidase_M1_dom"/>
</dbReference>
<dbReference type="GO" id="GO:0005886">
    <property type="term" value="C:plasma membrane"/>
    <property type="evidence" value="ECO:0007669"/>
    <property type="project" value="UniProtKB-SubCell"/>
</dbReference>
<comment type="cofactor">
    <cofactor evidence="10">
        <name>Zn(2+)</name>
        <dbReference type="ChEBI" id="CHEBI:29105"/>
    </cofactor>
    <text evidence="10">Binds 1 zinc ion per subunit.</text>
</comment>
<evidence type="ECO:0000256" key="2">
    <source>
        <dbReference type="ARBA" id="ARBA00010136"/>
    </source>
</evidence>
<keyword evidence="5 10" id="KW-0479">Metal-binding</keyword>
<proteinExistence type="inferred from homology"/>
<feature type="domain" description="ERAP1-like C-terminal" evidence="13">
    <location>
        <begin position="604"/>
        <end position="929"/>
    </location>
</feature>